<accession>A0A174BYD1</accession>
<name>A0A174BYD1_9CLOT</name>
<evidence type="ECO:0000313" key="2">
    <source>
        <dbReference type="Proteomes" id="UP000095558"/>
    </source>
</evidence>
<proteinExistence type="predicted"/>
<sequence>MKEDLRVVKNEEVVNEELNKDKDENKKILKEYEDELGY</sequence>
<protein>
    <submittedName>
        <fullName evidence="1">Uncharacterized protein</fullName>
    </submittedName>
</protein>
<gene>
    <name evidence="1" type="ORF">ERS852470_01331</name>
</gene>
<reference evidence="1 2" key="1">
    <citation type="submission" date="2015-09" db="EMBL/GenBank/DDBJ databases">
        <authorList>
            <consortium name="Pathogen Informatics"/>
        </authorList>
    </citation>
    <scope>NUCLEOTIDE SEQUENCE [LARGE SCALE GENOMIC DNA]</scope>
    <source>
        <strain evidence="1 2">2789STDY5834855</strain>
    </source>
</reference>
<dbReference type="AlphaFoldDB" id="A0A174BYD1"/>
<dbReference type="Proteomes" id="UP000095558">
    <property type="component" value="Unassembled WGS sequence"/>
</dbReference>
<dbReference type="EMBL" id="CYZV01000012">
    <property type="protein sequence ID" value="CUO05703.1"/>
    <property type="molecule type" value="Genomic_DNA"/>
</dbReference>
<evidence type="ECO:0000313" key="1">
    <source>
        <dbReference type="EMBL" id="CUO05703.1"/>
    </source>
</evidence>
<organism evidence="1 2">
    <name type="scientific">Clostridium disporicum</name>
    <dbReference type="NCBI Taxonomy" id="84024"/>
    <lineage>
        <taxon>Bacteria</taxon>
        <taxon>Bacillati</taxon>
        <taxon>Bacillota</taxon>
        <taxon>Clostridia</taxon>
        <taxon>Eubacteriales</taxon>
        <taxon>Clostridiaceae</taxon>
        <taxon>Clostridium</taxon>
    </lineage>
</organism>